<name>A0A2N3HQJ2_9BACT</name>
<dbReference type="RefSeq" id="WP_101263506.1">
    <property type="nucleotide sequence ID" value="NZ_MVDD01000029.1"/>
</dbReference>
<dbReference type="OrthoDB" id="1445093at2"/>
<reference evidence="3 4" key="1">
    <citation type="journal article" date="2017" name="Front. Microbiol.">
        <title>Labilibaculum manganireducens gen. nov., sp. nov. and Labilibaculum filiforme sp. nov., Novel Bacteroidetes Isolated from Subsurface Sediments of the Baltic Sea.</title>
        <authorList>
            <person name="Vandieken V."/>
            <person name="Marshall I.P."/>
            <person name="Niemann H."/>
            <person name="Engelen B."/>
            <person name="Cypionka H."/>
        </authorList>
    </citation>
    <scope>NUCLEOTIDE SEQUENCE [LARGE SCALE GENOMIC DNA]</scope>
    <source>
        <strain evidence="3 4">59.16B</strain>
    </source>
</reference>
<comment type="similarity">
    <text evidence="1">Belongs to the AHA1 family.</text>
</comment>
<keyword evidence="4" id="KW-1185">Reference proteome</keyword>
<evidence type="ECO:0000313" key="4">
    <source>
        <dbReference type="Proteomes" id="UP000233535"/>
    </source>
</evidence>
<comment type="caution">
    <text evidence="3">The sequence shown here is derived from an EMBL/GenBank/DDBJ whole genome shotgun (WGS) entry which is preliminary data.</text>
</comment>
<evidence type="ECO:0000256" key="1">
    <source>
        <dbReference type="ARBA" id="ARBA00006817"/>
    </source>
</evidence>
<evidence type="ECO:0000259" key="2">
    <source>
        <dbReference type="Pfam" id="PF08327"/>
    </source>
</evidence>
<dbReference type="InterPro" id="IPR023393">
    <property type="entry name" value="START-like_dom_sf"/>
</dbReference>
<dbReference type="Pfam" id="PF08327">
    <property type="entry name" value="AHSA1"/>
    <property type="match status" value="1"/>
</dbReference>
<dbReference type="AlphaFoldDB" id="A0A2N3HQJ2"/>
<feature type="domain" description="Activator of Hsp90 ATPase homologue 1/2-like C-terminal" evidence="2">
    <location>
        <begin position="13"/>
        <end position="125"/>
    </location>
</feature>
<dbReference type="Proteomes" id="UP000233535">
    <property type="component" value="Unassembled WGS sequence"/>
</dbReference>
<dbReference type="SUPFAM" id="SSF55961">
    <property type="entry name" value="Bet v1-like"/>
    <property type="match status" value="1"/>
</dbReference>
<sequence length="127" mass="14670">MKEFTFSLEITSSQEEVYNALTNSFQIELWTGYPAVMDENPGTIFSLWEGDITGVNLEIVKDYKIVQEWFFGETETPSIVSLLIKKAGSKSRVELTHTNIPDEAYDEIIEGWKEYYLGSLKSFLEFY</sequence>
<dbReference type="Gene3D" id="3.30.530.20">
    <property type="match status" value="1"/>
</dbReference>
<gene>
    <name evidence="3" type="ORF">BZG02_19870</name>
</gene>
<dbReference type="InterPro" id="IPR013538">
    <property type="entry name" value="ASHA1/2-like_C"/>
</dbReference>
<accession>A0A2N3HQJ2</accession>
<dbReference type="EMBL" id="MVDD01000029">
    <property type="protein sequence ID" value="PKQ60313.1"/>
    <property type="molecule type" value="Genomic_DNA"/>
</dbReference>
<protein>
    <submittedName>
        <fullName evidence="3">ATPase</fullName>
    </submittedName>
</protein>
<proteinExistence type="inferred from homology"/>
<organism evidence="3 4">
    <name type="scientific">Labilibaculum filiforme</name>
    <dbReference type="NCBI Taxonomy" id="1940526"/>
    <lineage>
        <taxon>Bacteria</taxon>
        <taxon>Pseudomonadati</taxon>
        <taxon>Bacteroidota</taxon>
        <taxon>Bacteroidia</taxon>
        <taxon>Marinilabiliales</taxon>
        <taxon>Marinifilaceae</taxon>
        <taxon>Labilibaculum</taxon>
    </lineage>
</organism>
<evidence type="ECO:0000313" key="3">
    <source>
        <dbReference type="EMBL" id="PKQ60313.1"/>
    </source>
</evidence>